<evidence type="ECO:0000313" key="2">
    <source>
        <dbReference type="Proteomes" id="UP000237347"/>
    </source>
</evidence>
<reference evidence="1 2" key="1">
    <citation type="journal article" date="2018" name="Sci. Data">
        <title>The draft genome sequence of cork oak.</title>
        <authorList>
            <person name="Ramos A.M."/>
            <person name="Usie A."/>
            <person name="Barbosa P."/>
            <person name="Barros P.M."/>
            <person name="Capote T."/>
            <person name="Chaves I."/>
            <person name="Simoes F."/>
            <person name="Abreu I."/>
            <person name="Carrasquinho I."/>
            <person name="Faro C."/>
            <person name="Guimaraes J.B."/>
            <person name="Mendonca D."/>
            <person name="Nobrega F."/>
            <person name="Rodrigues L."/>
            <person name="Saibo N.J.M."/>
            <person name="Varela M.C."/>
            <person name="Egas C."/>
            <person name="Matos J."/>
            <person name="Miguel C.M."/>
            <person name="Oliveira M.M."/>
            <person name="Ricardo C.P."/>
            <person name="Goncalves S."/>
        </authorList>
    </citation>
    <scope>NUCLEOTIDE SEQUENCE [LARGE SCALE GENOMIC DNA]</scope>
    <source>
        <strain evidence="2">cv. HL8</strain>
    </source>
</reference>
<accession>A0AAW0K4M1</accession>
<comment type="caution">
    <text evidence="1">The sequence shown here is derived from an EMBL/GenBank/DDBJ whole genome shotgun (WGS) entry which is preliminary data.</text>
</comment>
<organism evidence="1 2">
    <name type="scientific">Quercus suber</name>
    <name type="common">Cork oak</name>
    <dbReference type="NCBI Taxonomy" id="58331"/>
    <lineage>
        <taxon>Eukaryota</taxon>
        <taxon>Viridiplantae</taxon>
        <taxon>Streptophyta</taxon>
        <taxon>Embryophyta</taxon>
        <taxon>Tracheophyta</taxon>
        <taxon>Spermatophyta</taxon>
        <taxon>Magnoliopsida</taxon>
        <taxon>eudicotyledons</taxon>
        <taxon>Gunneridae</taxon>
        <taxon>Pentapetalae</taxon>
        <taxon>rosids</taxon>
        <taxon>fabids</taxon>
        <taxon>Fagales</taxon>
        <taxon>Fagaceae</taxon>
        <taxon>Quercus</taxon>
    </lineage>
</organism>
<sequence length="98" mass="10639">MHACSDGSVENPQKKLRISHQTNALNHLDFVEHGLLIVFGALVSCLDGRRLLDVKETKKRVYSLTDSLFLSALPKGTVPSSTPSKKGHAVEVMILSVG</sequence>
<gene>
    <name evidence="1" type="primary">CEP14_1</name>
    <name evidence="1" type="ORF">CFP56_024905</name>
</gene>
<dbReference type="Proteomes" id="UP000237347">
    <property type="component" value="Unassembled WGS sequence"/>
</dbReference>
<proteinExistence type="predicted"/>
<protein>
    <submittedName>
        <fullName evidence="1">Precursor of cep14</fullName>
    </submittedName>
</protein>
<dbReference type="EMBL" id="PKMF04000393">
    <property type="protein sequence ID" value="KAK7834138.1"/>
    <property type="molecule type" value="Genomic_DNA"/>
</dbReference>
<name>A0AAW0K4M1_QUESU</name>
<keyword evidence="2" id="KW-1185">Reference proteome</keyword>
<dbReference type="AlphaFoldDB" id="A0AAW0K4M1"/>
<evidence type="ECO:0000313" key="1">
    <source>
        <dbReference type="EMBL" id="KAK7834138.1"/>
    </source>
</evidence>